<accession>A0A251S8Y6</accession>
<dbReference type="EMBL" id="CM007904">
    <property type="protein sequence ID" value="OTF95317.1"/>
    <property type="molecule type" value="Genomic_DNA"/>
</dbReference>
<evidence type="ECO:0000313" key="2">
    <source>
        <dbReference type="Proteomes" id="UP000215914"/>
    </source>
</evidence>
<reference evidence="2" key="1">
    <citation type="journal article" date="2017" name="Nature">
        <title>The sunflower genome provides insights into oil metabolism, flowering and Asterid evolution.</title>
        <authorList>
            <person name="Badouin H."/>
            <person name="Gouzy J."/>
            <person name="Grassa C.J."/>
            <person name="Murat F."/>
            <person name="Staton S.E."/>
            <person name="Cottret L."/>
            <person name="Lelandais-Briere C."/>
            <person name="Owens G.L."/>
            <person name="Carrere S."/>
            <person name="Mayjonade B."/>
            <person name="Legrand L."/>
            <person name="Gill N."/>
            <person name="Kane N.C."/>
            <person name="Bowers J.E."/>
            <person name="Hubner S."/>
            <person name="Bellec A."/>
            <person name="Berard A."/>
            <person name="Berges H."/>
            <person name="Blanchet N."/>
            <person name="Boniface M.C."/>
            <person name="Brunel D."/>
            <person name="Catrice O."/>
            <person name="Chaidir N."/>
            <person name="Claudel C."/>
            <person name="Donnadieu C."/>
            <person name="Faraut T."/>
            <person name="Fievet G."/>
            <person name="Helmstetter N."/>
            <person name="King M."/>
            <person name="Knapp S.J."/>
            <person name="Lai Z."/>
            <person name="Le Paslier M.C."/>
            <person name="Lippi Y."/>
            <person name="Lorenzon L."/>
            <person name="Mandel J.R."/>
            <person name="Marage G."/>
            <person name="Marchand G."/>
            <person name="Marquand E."/>
            <person name="Bret-Mestries E."/>
            <person name="Morien E."/>
            <person name="Nambeesan S."/>
            <person name="Nguyen T."/>
            <person name="Pegot-Espagnet P."/>
            <person name="Pouilly N."/>
            <person name="Raftis F."/>
            <person name="Sallet E."/>
            <person name="Schiex T."/>
            <person name="Thomas J."/>
            <person name="Vandecasteele C."/>
            <person name="Vares D."/>
            <person name="Vear F."/>
            <person name="Vautrin S."/>
            <person name="Crespi M."/>
            <person name="Mangin B."/>
            <person name="Burke J.M."/>
            <person name="Salse J."/>
            <person name="Munos S."/>
            <person name="Vincourt P."/>
            <person name="Rieseberg L.H."/>
            <person name="Langlade N.B."/>
        </authorList>
    </citation>
    <scope>NUCLEOTIDE SEQUENCE [LARGE SCALE GENOMIC DNA]</scope>
    <source>
        <strain evidence="2">cv. SF193</strain>
    </source>
</reference>
<protein>
    <submittedName>
        <fullName evidence="1">Uncharacterized protein</fullName>
    </submittedName>
</protein>
<proteinExistence type="predicted"/>
<name>A0A251S8Y6_HELAN</name>
<organism evidence="1 2">
    <name type="scientific">Helianthus annuus</name>
    <name type="common">Common sunflower</name>
    <dbReference type="NCBI Taxonomy" id="4232"/>
    <lineage>
        <taxon>Eukaryota</taxon>
        <taxon>Viridiplantae</taxon>
        <taxon>Streptophyta</taxon>
        <taxon>Embryophyta</taxon>
        <taxon>Tracheophyta</taxon>
        <taxon>Spermatophyta</taxon>
        <taxon>Magnoliopsida</taxon>
        <taxon>eudicotyledons</taxon>
        <taxon>Gunneridae</taxon>
        <taxon>Pentapetalae</taxon>
        <taxon>asterids</taxon>
        <taxon>campanulids</taxon>
        <taxon>Asterales</taxon>
        <taxon>Asteraceae</taxon>
        <taxon>Asteroideae</taxon>
        <taxon>Heliantheae alliance</taxon>
        <taxon>Heliantheae</taxon>
        <taxon>Helianthus</taxon>
    </lineage>
</organism>
<keyword evidence="2" id="KW-1185">Reference proteome</keyword>
<dbReference type="InParanoid" id="A0A251S8Y6"/>
<dbReference type="AlphaFoldDB" id="A0A251S8Y6"/>
<sequence>MELADITNCFLTEATSVIFGGTFSFIPEEIAGFLVKGIDTELADITNCFLTEAAGAFSGGTFSFILEGTTGFLAKESTRN</sequence>
<gene>
    <name evidence="1" type="ORF">HannXRQ_Chr15g0481761</name>
</gene>
<evidence type="ECO:0000313" key="1">
    <source>
        <dbReference type="EMBL" id="OTF95317.1"/>
    </source>
</evidence>
<dbReference type="Proteomes" id="UP000215914">
    <property type="component" value="Chromosome 15"/>
</dbReference>